<feature type="transmembrane region" description="Helical" evidence="2">
    <location>
        <begin position="252"/>
        <end position="274"/>
    </location>
</feature>
<proteinExistence type="predicted"/>
<organism evidence="3 4">
    <name type="scientific">Candidatus Brocadia sinica JPN1</name>
    <dbReference type="NCBI Taxonomy" id="1197129"/>
    <lineage>
        <taxon>Bacteria</taxon>
        <taxon>Pseudomonadati</taxon>
        <taxon>Planctomycetota</taxon>
        <taxon>Candidatus Brocadiia</taxon>
        <taxon>Candidatus Brocadiales</taxon>
        <taxon>Candidatus Brocadiaceae</taxon>
        <taxon>Candidatus Brocadia</taxon>
    </lineage>
</organism>
<accession>A0ABQ0JS74</accession>
<feature type="transmembrane region" description="Helical" evidence="2">
    <location>
        <begin position="98"/>
        <end position="118"/>
    </location>
</feature>
<feature type="transmembrane region" description="Helical" evidence="2">
    <location>
        <begin position="156"/>
        <end position="175"/>
    </location>
</feature>
<sequence length="318" mass="35483">MKLRNSYVKTLSLSSPESWSDSLPSEVEESDLRSANTHYTTHTTINSALRYLRIGAFLTFVGINLRFIIGNIINALIFFNILQPGNPAHRYDIHAPSIPDMCGDVVMTLVFAAAYLFIASNRVKNGVTGLHNLQELSSQYFVAVKRLKNHIHSSKNLFSLTAIGFSLYFLSRYFLSPGLEVVFIENITPLSRVLNILNDVIKIGSPLIFANVYCKYLSTNRSLALVLYVFFLVRNLFATNMLGLITNYDLHIGAPFLDVLTPLIMIYSVVSIIFDDKTESGLREIFHLDANTIALPSIPSSVPKLSAPSFRAEPGNLK</sequence>
<feature type="region of interest" description="Disordered" evidence="1">
    <location>
        <begin position="1"/>
        <end position="23"/>
    </location>
</feature>
<evidence type="ECO:0000256" key="1">
    <source>
        <dbReference type="SAM" id="MobiDB-lite"/>
    </source>
</evidence>
<dbReference type="EMBL" id="BAFN01000001">
    <property type="protein sequence ID" value="GAN31579.1"/>
    <property type="molecule type" value="Genomic_DNA"/>
</dbReference>
<comment type="caution">
    <text evidence="3">The sequence shown here is derived from an EMBL/GenBank/DDBJ whole genome shotgun (WGS) entry which is preliminary data.</text>
</comment>
<keyword evidence="2" id="KW-0812">Transmembrane</keyword>
<reference evidence="4" key="1">
    <citation type="journal article" date="2015" name="Genome Announc.">
        <title>Draft Genome Sequence of an Anaerobic Ammonium-Oxidizing Bacterium, "Candidatus Brocadia sinica".</title>
        <authorList>
            <person name="Oshiki M."/>
            <person name="Shinyako-Hata K."/>
            <person name="Satoh H."/>
            <person name="Okabe S."/>
        </authorList>
    </citation>
    <scope>NUCLEOTIDE SEQUENCE [LARGE SCALE GENOMIC DNA]</scope>
    <source>
        <strain evidence="4">JPN1</strain>
    </source>
</reference>
<keyword evidence="2" id="KW-0472">Membrane</keyword>
<evidence type="ECO:0000256" key="2">
    <source>
        <dbReference type="SAM" id="Phobius"/>
    </source>
</evidence>
<evidence type="ECO:0000313" key="4">
    <source>
        <dbReference type="Proteomes" id="UP000032309"/>
    </source>
</evidence>
<feature type="transmembrane region" description="Helical" evidence="2">
    <location>
        <begin position="225"/>
        <end position="246"/>
    </location>
</feature>
<feature type="compositionally biased region" description="Low complexity" evidence="1">
    <location>
        <begin position="11"/>
        <end position="23"/>
    </location>
</feature>
<keyword evidence="2" id="KW-1133">Transmembrane helix</keyword>
<feature type="transmembrane region" description="Helical" evidence="2">
    <location>
        <begin position="195"/>
        <end position="213"/>
    </location>
</feature>
<dbReference type="Proteomes" id="UP000032309">
    <property type="component" value="Unassembled WGS sequence"/>
</dbReference>
<feature type="transmembrane region" description="Helical" evidence="2">
    <location>
        <begin position="54"/>
        <end position="78"/>
    </location>
</feature>
<evidence type="ECO:0000313" key="3">
    <source>
        <dbReference type="EMBL" id="GAN31579.1"/>
    </source>
</evidence>
<name>A0ABQ0JS74_9BACT</name>
<protein>
    <submittedName>
        <fullName evidence="3">Uncharacterized protein</fullName>
    </submittedName>
</protein>
<keyword evidence="4" id="KW-1185">Reference proteome</keyword>
<gene>
    <name evidence="3" type="ORF">BROSI_A0080</name>
</gene>